<keyword evidence="1" id="KW-1133">Transmembrane helix</keyword>
<dbReference type="Gene3D" id="2.40.50.140">
    <property type="entry name" value="Nucleic acid-binding proteins"/>
    <property type="match status" value="1"/>
</dbReference>
<organism evidence="2 3">
    <name type="scientific">Dethiosulfatarculus sandiegensis</name>
    <dbReference type="NCBI Taxonomy" id="1429043"/>
    <lineage>
        <taxon>Bacteria</taxon>
        <taxon>Pseudomonadati</taxon>
        <taxon>Thermodesulfobacteriota</taxon>
        <taxon>Desulfarculia</taxon>
        <taxon>Desulfarculales</taxon>
        <taxon>Desulfarculaceae</taxon>
        <taxon>Dethiosulfatarculus</taxon>
    </lineage>
</organism>
<sequence length="189" mass="20555">MTGWWQALSGADQFLWGLAVFSTVFFLLQTVFTFLGLDQDGDLGEADAETESPDDLTGFRYFSVRNMVAFFLGFSWVALSCRQFGIPVFLAALAGMLGGIGFLAASFYVMQTLARLKSDGTLVLENAVGKEARVSLTVPGERQGRGKVMVALQGRLVELEAETEGPALKRNQRVFVLQILDGNSLLVGD</sequence>
<evidence type="ECO:0000256" key="1">
    <source>
        <dbReference type="SAM" id="Phobius"/>
    </source>
</evidence>
<dbReference type="RefSeq" id="WP_052515318.1">
    <property type="nucleotide sequence ID" value="NZ_AZAC01000029.1"/>
</dbReference>
<comment type="caution">
    <text evidence="2">The sequence shown here is derived from an EMBL/GenBank/DDBJ whole genome shotgun (WGS) entry which is preliminary data.</text>
</comment>
<feature type="transmembrane region" description="Helical" evidence="1">
    <location>
        <begin position="14"/>
        <end position="37"/>
    </location>
</feature>
<dbReference type="InterPro" id="IPR012340">
    <property type="entry name" value="NA-bd_OB-fold"/>
</dbReference>
<keyword evidence="1" id="KW-0812">Transmembrane</keyword>
<accession>A0A0D2J327</accession>
<dbReference type="InParanoid" id="A0A0D2J327"/>
<name>A0A0D2J327_9BACT</name>
<feature type="transmembrane region" description="Helical" evidence="1">
    <location>
        <begin position="58"/>
        <end position="78"/>
    </location>
</feature>
<dbReference type="OrthoDB" id="5517185at2"/>
<keyword evidence="1" id="KW-0472">Membrane</keyword>
<dbReference type="AlphaFoldDB" id="A0A0D2J327"/>
<evidence type="ECO:0000313" key="2">
    <source>
        <dbReference type="EMBL" id="KIX12579.1"/>
    </source>
</evidence>
<gene>
    <name evidence="2" type="ORF">X474_18415</name>
</gene>
<dbReference type="Proteomes" id="UP000032233">
    <property type="component" value="Unassembled WGS sequence"/>
</dbReference>
<reference evidence="2 3" key="1">
    <citation type="submission" date="2013-11" db="EMBL/GenBank/DDBJ databases">
        <title>Metagenomic analysis of a methanogenic consortium involved in long chain n-alkane degradation.</title>
        <authorList>
            <person name="Davidova I.A."/>
            <person name="Callaghan A.V."/>
            <person name="Wawrik B."/>
            <person name="Pruitt S."/>
            <person name="Marks C."/>
            <person name="Duncan K.E."/>
            <person name="Suflita J.M."/>
        </authorList>
    </citation>
    <scope>NUCLEOTIDE SEQUENCE [LARGE SCALE GENOMIC DNA]</scope>
    <source>
        <strain evidence="2 3">SPR</strain>
    </source>
</reference>
<protein>
    <recommendedName>
        <fullName evidence="4">NfeD-like C-terminal domain-containing protein</fullName>
    </recommendedName>
</protein>
<dbReference type="EMBL" id="AZAC01000029">
    <property type="protein sequence ID" value="KIX12579.1"/>
    <property type="molecule type" value="Genomic_DNA"/>
</dbReference>
<evidence type="ECO:0008006" key="4">
    <source>
        <dbReference type="Google" id="ProtNLM"/>
    </source>
</evidence>
<evidence type="ECO:0000313" key="3">
    <source>
        <dbReference type="Proteomes" id="UP000032233"/>
    </source>
</evidence>
<feature type="transmembrane region" description="Helical" evidence="1">
    <location>
        <begin position="84"/>
        <end position="109"/>
    </location>
</feature>
<keyword evidence="3" id="KW-1185">Reference proteome</keyword>
<proteinExistence type="predicted"/>